<dbReference type="PANTHER" id="PTHR48090:SF8">
    <property type="entry name" value="GLYCOSYLTRANSFERASE CSBB-RELATED"/>
    <property type="match status" value="1"/>
</dbReference>
<dbReference type="KEGG" id="awo:Awo_c30760"/>
<keyword evidence="1" id="KW-0472">Membrane</keyword>
<dbReference type="eggNOG" id="COG1215">
    <property type="taxonomic scope" value="Bacteria"/>
</dbReference>
<dbReference type="HOGENOM" id="CLU_033536_5_0_9"/>
<dbReference type="STRING" id="931626.Awo_c30760"/>
<evidence type="ECO:0000313" key="4">
    <source>
        <dbReference type="Proteomes" id="UP000007177"/>
    </source>
</evidence>
<keyword evidence="3" id="KW-0328">Glycosyltransferase</keyword>
<feature type="transmembrane region" description="Helical" evidence="1">
    <location>
        <begin position="244"/>
        <end position="267"/>
    </location>
</feature>
<keyword evidence="4" id="KW-1185">Reference proteome</keyword>
<reference evidence="3 4" key="2">
    <citation type="journal article" date="2012" name="PLoS ONE">
        <title>An ancient pathway combining carbon dioxide fixation with the generation and utilization of a sodium ion gradient for ATP synthesis.</title>
        <authorList>
            <person name="Poehlein A."/>
            <person name="Schmidt S."/>
            <person name="Kaster A.K."/>
            <person name="Goenrich M."/>
            <person name="Vollmers J."/>
            <person name="Thurmer A."/>
            <person name="Bertsch J."/>
            <person name="Schuchmann K."/>
            <person name="Voigt B."/>
            <person name="Hecker M."/>
            <person name="Daniel R."/>
            <person name="Thauer R.K."/>
            <person name="Gottschalk G."/>
            <person name="Muller V."/>
        </authorList>
    </citation>
    <scope>NUCLEOTIDE SEQUENCE [LARGE SCALE GENOMIC DNA]</scope>
    <source>
        <strain evidence="4">ATCC 29683 / DSM 1030 / JCM 2381 / KCTC 1655 / WB1</strain>
    </source>
</reference>
<gene>
    <name evidence="3" type="ordered locus">Awo_c30760</name>
</gene>
<dbReference type="Proteomes" id="UP000007177">
    <property type="component" value="Chromosome"/>
</dbReference>
<feature type="transmembrane region" description="Helical" evidence="1">
    <location>
        <begin position="273"/>
        <end position="299"/>
    </location>
</feature>
<keyword evidence="1" id="KW-0812">Transmembrane</keyword>
<dbReference type="GO" id="GO:0005886">
    <property type="term" value="C:plasma membrane"/>
    <property type="evidence" value="ECO:0007669"/>
    <property type="project" value="TreeGrafter"/>
</dbReference>
<evidence type="ECO:0000313" key="3">
    <source>
        <dbReference type="EMBL" id="AFA49804.1"/>
    </source>
</evidence>
<keyword evidence="3" id="KW-0808">Transferase</keyword>
<accession>H6LIR5</accession>
<dbReference type="EC" id="2.4.1.-" evidence="3"/>
<evidence type="ECO:0000259" key="2">
    <source>
        <dbReference type="Pfam" id="PF00535"/>
    </source>
</evidence>
<feature type="domain" description="Glycosyltransferase 2-like" evidence="2">
    <location>
        <begin position="20"/>
        <end position="110"/>
    </location>
</feature>
<dbReference type="GO" id="GO:0016757">
    <property type="term" value="F:glycosyltransferase activity"/>
    <property type="evidence" value="ECO:0007669"/>
    <property type="project" value="UniProtKB-KW"/>
</dbReference>
<organism evidence="3 4">
    <name type="scientific">Acetobacterium woodii (strain ATCC 29683 / DSM 1030 / JCM 2381 / KCTC 1655 / WB1)</name>
    <dbReference type="NCBI Taxonomy" id="931626"/>
    <lineage>
        <taxon>Bacteria</taxon>
        <taxon>Bacillati</taxon>
        <taxon>Bacillota</taxon>
        <taxon>Clostridia</taxon>
        <taxon>Eubacteriales</taxon>
        <taxon>Eubacteriaceae</taxon>
        <taxon>Acetobacterium</taxon>
    </lineage>
</organism>
<dbReference type="RefSeq" id="WP_014357401.1">
    <property type="nucleotide sequence ID" value="NC_016894.1"/>
</dbReference>
<dbReference type="InterPro" id="IPR001173">
    <property type="entry name" value="Glyco_trans_2-like"/>
</dbReference>
<keyword evidence="1" id="KW-1133">Transmembrane helix</keyword>
<dbReference type="EMBL" id="CP002987">
    <property type="protein sequence ID" value="AFA49804.1"/>
    <property type="molecule type" value="Genomic_DNA"/>
</dbReference>
<name>H6LIR5_ACEWD</name>
<dbReference type="PANTHER" id="PTHR48090">
    <property type="entry name" value="UNDECAPRENYL-PHOSPHATE 4-DEOXY-4-FORMAMIDO-L-ARABINOSE TRANSFERASE-RELATED"/>
    <property type="match status" value="1"/>
</dbReference>
<reference evidence="4" key="1">
    <citation type="submission" date="2011-07" db="EMBL/GenBank/DDBJ databases">
        <title>Complete genome sequence of Acetobacterium woodii.</title>
        <authorList>
            <person name="Poehlein A."/>
            <person name="Schmidt S."/>
            <person name="Kaster A.-K."/>
            <person name="Goenrich M."/>
            <person name="Vollmers J."/>
            <person name="Thuermer A."/>
            <person name="Gottschalk G."/>
            <person name="Thauer R.K."/>
            <person name="Daniel R."/>
            <person name="Mueller V."/>
        </authorList>
    </citation>
    <scope>NUCLEOTIDE SEQUENCE [LARGE SCALE GENOMIC DNA]</scope>
    <source>
        <strain evidence="4">ATCC 29683 / DSM 1030 / JCM 2381 / KCTC 1655 / WB1</strain>
    </source>
</reference>
<dbReference type="InterPro" id="IPR029044">
    <property type="entry name" value="Nucleotide-diphossugar_trans"/>
</dbReference>
<proteinExistence type="predicted"/>
<protein>
    <submittedName>
        <fullName evidence="3">Glycosyltransferase</fullName>
        <ecNumber evidence="3">2.4.1.-</ecNumber>
    </submittedName>
</protein>
<evidence type="ECO:0000256" key="1">
    <source>
        <dbReference type="SAM" id="Phobius"/>
    </source>
</evidence>
<dbReference type="SUPFAM" id="SSF53448">
    <property type="entry name" value="Nucleotide-diphospho-sugar transferases"/>
    <property type="match status" value="1"/>
</dbReference>
<sequence length="322" mass="36823">MTEKRTNQSIAFDKEKNFVSAVIYVYNDEERIGEFLQKINTVLRTNFENYQIICVNDASEDNSLAVIREIGKTITGTVINVVNMSFYQGVELSMNAGIDLSIGDFVFEFDNLVMDYGADLMMEVYNRCLSGFDIVNAAPKKCGHKSSRLFYRVFNRYSHNPHPLRTENFRILSRRAINRVHSVSRTIPYRKAVYANCGLKIATIVYNNDLSCLKAYGKETRYQRKEMAADSLILFTNVAYKMTILAAVFMMIATFGIGIYTLFSYVFEDVVSGYTSMMLVIVFGFFGVFVILAVIIKYLSMLMELVFSKQKYTIESVETLSE</sequence>
<dbReference type="AlphaFoldDB" id="H6LIR5"/>
<dbReference type="Pfam" id="PF00535">
    <property type="entry name" value="Glycos_transf_2"/>
    <property type="match status" value="1"/>
</dbReference>
<dbReference type="InterPro" id="IPR050256">
    <property type="entry name" value="Glycosyltransferase_2"/>
</dbReference>
<dbReference type="Gene3D" id="3.90.550.10">
    <property type="entry name" value="Spore Coat Polysaccharide Biosynthesis Protein SpsA, Chain A"/>
    <property type="match status" value="1"/>
</dbReference>